<organism evidence="2 3">
    <name type="scientific">Coptis chinensis</name>
    <dbReference type="NCBI Taxonomy" id="261450"/>
    <lineage>
        <taxon>Eukaryota</taxon>
        <taxon>Viridiplantae</taxon>
        <taxon>Streptophyta</taxon>
        <taxon>Embryophyta</taxon>
        <taxon>Tracheophyta</taxon>
        <taxon>Spermatophyta</taxon>
        <taxon>Magnoliopsida</taxon>
        <taxon>Ranunculales</taxon>
        <taxon>Ranunculaceae</taxon>
        <taxon>Coptidoideae</taxon>
        <taxon>Coptis</taxon>
    </lineage>
</organism>
<dbReference type="PANTHER" id="PTHR34468">
    <property type="entry name" value="MICROTUBULE-ASSOCIATED FUTSCH-LIKE PROTEIN"/>
    <property type="match status" value="1"/>
</dbReference>
<dbReference type="AlphaFoldDB" id="A0A835LPJ5"/>
<comment type="caution">
    <text evidence="2">The sequence shown here is derived from an EMBL/GenBank/DDBJ whole genome shotgun (WGS) entry which is preliminary data.</text>
</comment>
<sequence length="284" mass="31643">MFFGLSLFFRGKRVFGTIRCTNVPVKTIAEKPVTKPTDKVCRPRQKASREALSKPRDTPSEGKPVVEGKIANENVSSPAVNARGKNSSGETKSRSKKNVCFQEPLLGSVGKTTNVEVHTPVRTTSSALSKPRVLGTPYHSAENCSKCRLHRLESSSYWLAQIKLAESVEKHFVAETFFRLAQECKAEPVRGLRMELRRYLARHTSLSTVAEWKSVSINYGLLKGESNVPRIEESNAASLVTTTKNSEDTNRKNDDGTDKEQKNHKNEQQEGNYPCCVEPSDDVE</sequence>
<dbReference type="Proteomes" id="UP000631114">
    <property type="component" value="Unassembled WGS sequence"/>
</dbReference>
<proteinExistence type="predicted"/>
<feature type="region of interest" description="Disordered" evidence="1">
    <location>
        <begin position="35"/>
        <end position="96"/>
    </location>
</feature>
<dbReference type="PANTHER" id="PTHR34468:SF3">
    <property type="entry name" value="OS03G0288900 PROTEIN"/>
    <property type="match status" value="1"/>
</dbReference>
<feature type="compositionally biased region" description="Basic and acidic residues" evidence="1">
    <location>
        <begin position="245"/>
        <end position="268"/>
    </location>
</feature>
<evidence type="ECO:0000313" key="3">
    <source>
        <dbReference type="Proteomes" id="UP000631114"/>
    </source>
</evidence>
<name>A0A835LPJ5_9MAGN</name>
<feature type="compositionally biased region" description="Polar residues" evidence="1">
    <location>
        <begin position="73"/>
        <end position="90"/>
    </location>
</feature>
<feature type="compositionally biased region" description="Basic and acidic residues" evidence="1">
    <location>
        <begin position="35"/>
        <end position="66"/>
    </location>
</feature>
<evidence type="ECO:0000313" key="2">
    <source>
        <dbReference type="EMBL" id="KAF9594866.1"/>
    </source>
</evidence>
<evidence type="ECO:0000256" key="1">
    <source>
        <dbReference type="SAM" id="MobiDB-lite"/>
    </source>
</evidence>
<feature type="compositionally biased region" description="Polar residues" evidence="1">
    <location>
        <begin position="235"/>
        <end position="244"/>
    </location>
</feature>
<dbReference type="OrthoDB" id="1918850at2759"/>
<reference evidence="2 3" key="1">
    <citation type="submission" date="2020-10" db="EMBL/GenBank/DDBJ databases">
        <title>The Coptis chinensis genome and diversification of protoberbering-type alkaloids.</title>
        <authorList>
            <person name="Wang B."/>
            <person name="Shu S."/>
            <person name="Song C."/>
            <person name="Liu Y."/>
        </authorList>
    </citation>
    <scope>NUCLEOTIDE SEQUENCE [LARGE SCALE GENOMIC DNA]</scope>
    <source>
        <strain evidence="2">HL-2020</strain>
        <tissue evidence="2">Leaf</tissue>
    </source>
</reference>
<gene>
    <name evidence="2" type="ORF">IFM89_035027</name>
</gene>
<feature type="region of interest" description="Disordered" evidence="1">
    <location>
        <begin position="233"/>
        <end position="284"/>
    </location>
</feature>
<dbReference type="EMBL" id="JADFTS010000008">
    <property type="protein sequence ID" value="KAF9594866.1"/>
    <property type="molecule type" value="Genomic_DNA"/>
</dbReference>
<protein>
    <submittedName>
        <fullName evidence="2">Uncharacterized protein</fullName>
    </submittedName>
</protein>
<accession>A0A835LPJ5</accession>
<keyword evidence="3" id="KW-1185">Reference proteome</keyword>